<evidence type="ECO:0008006" key="4">
    <source>
        <dbReference type="Google" id="ProtNLM"/>
    </source>
</evidence>
<dbReference type="InterPro" id="IPR038910">
    <property type="entry name" value="Hua1-like"/>
</dbReference>
<comment type="caution">
    <text evidence="2">The sequence shown here is derived from an EMBL/GenBank/DDBJ whole genome shotgun (WGS) entry which is preliminary data.</text>
</comment>
<gene>
    <name evidence="2" type="ORF">KGF56_003024</name>
</gene>
<keyword evidence="3" id="KW-1185">Reference proteome</keyword>
<dbReference type="GeneID" id="73380641"/>
<dbReference type="SUPFAM" id="SSF57938">
    <property type="entry name" value="DnaJ/Hsp40 cysteine-rich domain"/>
    <property type="match status" value="1"/>
</dbReference>
<dbReference type="InterPro" id="IPR036410">
    <property type="entry name" value="HSP_DnaJ_Cys-rich_dom_sf"/>
</dbReference>
<dbReference type="PANTHER" id="PTHR28031:SF1">
    <property type="entry name" value="PROLINE-RICH PROTEIN HUA1"/>
    <property type="match status" value="1"/>
</dbReference>
<dbReference type="EMBL" id="JAHUZD010000107">
    <property type="protein sequence ID" value="KAI3404124.2"/>
    <property type="molecule type" value="Genomic_DNA"/>
</dbReference>
<name>A0AAI9WXL4_9ASCO</name>
<dbReference type="AlphaFoldDB" id="A0AAI9WXL4"/>
<feature type="compositionally biased region" description="Pro residues" evidence="1">
    <location>
        <begin position="40"/>
        <end position="49"/>
    </location>
</feature>
<feature type="region of interest" description="Disordered" evidence="1">
    <location>
        <begin position="1"/>
        <end position="75"/>
    </location>
</feature>
<feature type="compositionally biased region" description="Polar residues" evidence="1">
    <location>
        <begin position="17"/>
        <end position="33"/>
    </location>
</feature>
<reference evidence="2" key="1">
    <citation type="journal article" date="2022" name="DNA Res.">
        <title>Genome analysis of five recently described species of the CUG-Ser clade uncovers Candida theae as a new hybrid lineage with pathogenic potential in the Candida parapsilosis species complex.</title>
        <authorList>
            <person name="Mixao V."/>
            <person name="Del Olmo V."/>
            <person name="Hegedusova E."/>
            <person name="Saus E."/>
            <person name="Pryszcz L."/>
            <person name="Cillingova A."/>
            <person name="Nosek J."/>
            <person name="Gabaldon T."/>
        </authorList>
    </citation>
    <scope>NUCLEOTIDE SEQUENCE</scope>
    <source>
        <strain evidence="2">CBS 10844</strain>
    </source>
</reference>
<accession>A0AAI9WXL4</accession>
<evidence type="ECO:0000313" key="2">
    <source>
        <dbReference type="EMBL" id="KAI3404124.2"/>
    </source>
</evidence>
<evidence type="ECO:0000256" key="1">
    <source>
        <dbReference type="SAM" id="MobiDB-lite"/>
    </source>
</evidence>
<evidence type="ECO:0000313" key="3">
    <source>
        <dbReference type="Proteomes" id="UP001202479"/>
    </source>
</evidence>
<protein>
    <recommendedName>
        <fullName evidence="4">Proline-rich protein HUA1</fullName>
    </recommendedName>
</protein>
<feature type="compositionally biased region" description="Low complexity" evidence="1">
    <location>
        <begin position="204"/>
        <end position="223"/>
    </location>
</feature>
<dbReference type="GO" id="GO:0005737">
    <property type="term" value="C:cytoplasm"/>
    <property type="evidence" value="ECO:0007669"/>
    <property type="project" value="TreeGrafter"/>
</dbReference>
<dbReference type="RefSeq" id="XP_049179869.1">
    <property type="nucleotide sequence ID" value="XM_049324315.1"/>
</dbReference>
<organism evidence="2 3">
    <name type="scientific">Candida oxycetoniae</name>
    <dbReference type="NCBI Taxonomy" id="497107"/>
    <lineage>
        <taxon>Eukaryota</taxon>
        <taxon>Fungi</taxon>
        <taxon>Dikarya</taxon>
        <taxon>Ascomycota</taxon>
        <taxon>Saccharomycotina</taxon>
        <taxon>Pichiomycetes</taxon>
        <taxon>Debaryomycetaceae</taxon>
        <taxon>Candida/Lodderomyces clade</taxon>
        <taxon>Candida</taxon>
    </lineage>
</organism>
<feature type="region of interest" description="Disordered" evidence="1">
    <location>
        <begin position="203"/>
        <end position="241"/>
    </location>
</feature>
<proteinExistence type="predicted"/>
<dbReference type="Proteomes" id="UP001202479">
    <property type="component" value="Unassembled WGS sequence"/>
</dbReference>
<feature type="compositionally biased region" description="Pro residues" evidence="1">
    <location>
        <begin position="61"/>
        <end position="75"/>
    </location>
</feature>
<sequence length="241" mass="27141">MTDNTKEEAPPSYQEAIKTSVSAITEGSSSSYHQSFQRPPVQPPRPTQPSIPAQQYHPKPQVKPPPNSTPGNPPLPFKYPKNYKCRKCNNTGYKMKNGRTCKDCWEALAPRNSYNLVNNSFQPHYFGSTTYVPYTPPLPPGATNRAQLPPIRVPPGDPRLGGILCGRCRGSGMVRFLLDMELCPVCSGLGRVINVPQPFPQYPQYPQYPQHQQHQQFSYMPQPQGGPVPYQRTKNYADRKR</sequence>
<dbReference type="PANTHER" id="PTHR28031">
    <property type="entry name" value="PROLINE-RICH PROTEIN HUA1"/>
    <property type="match status" value="1"/>
</dbReference>